<gene>
    <name evidence="4" type="ORF">PJV93_08080</name>
</gene>
<feature type="modified residue" description="4-aspartylphosphate" evidence="1">
    <location>
        <position position="55"/>
    </location>
</feature>
<evidence type="ECO:0000259" key="3">
    <source>
        <dbReference type="PROSITE" id="PS50110"/>
    </source>
</evidence>
<comment type="caution">
    <text evidence="4">The sequence shown here is derived from an EMBL/GenBank/DDBJ whole genome shotgun (WGS) entry which is preliminary data.</text>
</comment>
<dbReference type="SUPFAM" id="SSF53474">
    <property type="entry name" value="alpha/beta-Hydrolases"/>
    <property type="match status" value="1"/>
</dbReference>
<evidence type="ECO:0000256" key="1">
    <source>
        <dbReference type="PROSITE-ProRule" id="PRU00169"/>
    </source>
</evidence>
<evidence type="ECO:0000313" key="4">
    <source>
        <dbReference type="EMBL" id="MDN5123865.1"/>
    </source>
</evidence>
<sequence>MKILIIDDNKVRYEKLIYEFSLTNEYKYMEINSCETSDKGRLLCKNNKFDLLILDVCLPKKIGYKADQEEGFKFLEDLHNNKKYFLPTKIIGITANINYIDEYREKFMKFTYIVYPAQINSKIWINNIINNTIKIVNSDIKNESIIKDKIVISIHGIRTFGLWQHKLDKLFKENSATINHHIFQYNFFDILSFIFPITRYLKAKKLIDKIKYIIDTNNNKKIYIISHSFGTYIIMKLLEKNIFPNKIELLILSGSVLSPNYNIIEKISSNVNKIINDCGINDKVLIANRIFVLGLNDAGRRGFYGPNNEKFINRYFKGGHSLYFKNNNCNKSFMEENWLPYILKDKNLKVIDERNSDNIFLDFINPLINILSISFKLSIIFLLYYFT</sequence>
<dbReference type="Gene3D" id="3.40.50.1820">
    <property type="entry name" value="alpha/beta hydrolase"/>
    <property type="match status" value="1"/>
</dbReference>
<feature type="domain" description="Response regulatory" evidence="3">
    <location>
        <begin position="2"/>
        <end position="124"/>
    </location>
</feature>
<dbReference type="Gene3D" id="3.40.50.2300">
    <property type="match status" value="1"/>
</dbReference>
<evidence type="ECO:0000313" key="5">
    <source>
        <dbReference type="Proteomes" id="UP001170364"/>
    </source>
</evidence>
<keyword evidence="2" id="KW-1133">Transmembrane helix</keyword>
<dbReference type="InterPro" id="IPR011006">
    <property type="entry name" value="CheY-like_superfamily"/>
</dbReference>
<feature type="transmembrane region" description="Helical" evidence="2">
    <location>
        <begin position="363"/>
        <end position="386"/>
    </location>
</feature>
<reference evidence="4" key="2">
    <citation type="submission" date="2023-01" db="EMBL/GenBank/DDBJ databases">
        <authorList>
            <person name="Uljanovas D."/>
        </authorList>
    </citation>
    <scope>NUCLEOTIDE SEQUENCE</scope>
    <source>
        <strain evidence="4">S41</strain>
    </source>
</reference>
<evidence type="ECO:0000256" key="2">
    <source>
        <dbReference type="SAM" id="Phobius"/>
    </source>
</evidence>
<dbReference type="InterPro" id="IPR029058">
    <property type="entry name" value="AB_hydrolase_fold"/>
</dbReference>
<dbReference type="AlphaFoldDB" id="A0AAW7QD96"/>
<keyword evidence="2" id="KW-0812">Transmembrane</keyword>
<dbReference type="Proteomes" id="UP001170364">
    <property type="component" value="Unassembled WGS sequence"/>
</dbReference>
<organism evidence="4 5">
    <name type="scientific">Aliarcobacter butzleri</name>
    <dbReference type="NCBI Taxonomy" id="28197"/>
    <lineage>
        <taxon>Bacteria</taxon>
        <taxon>Pseudomonadati</taxon>
        <taxon>Campylobacterota</taxon>
        <taxon>Epsilonproteobacteria</taxon>
        <taxon>Campylobacterales</taxon>
        <taxon>Arcobacteraceae</taxon>
        <taxon>Aliarcobacter</taxon>
    </lineage>
</organism>
<accession>A0AAW7QD96</accession>
<name>A0AAW7QD96_9BACT</name>
<dbReference type="GO" id="GO:0000160">
    <property type="term" value="P:phosphorelay signal transduction system"/>
    <property type="evidence" value="ECO:0007669"/>
    <property type="project" value="InterPro"/>
</dbReference>
<protein>
    <submittedName>
        <fullName evidence="4">Response regulator</fullName>
    </submittedName>
</protein>
<reference evidence="4" key="1">
    <citation type="journal article" date="2023" name="Microorganisms">
        <title>Genomic Characterization of Arcobacter butzleri Strains Isolated from Various Sources in Lithuania.</title>
        <authorList>
            <person name="Uljanovas D."/>
            <person name="Golz G."/>
            <person name="Fleischmann S."/>
            <person name="Kudirkiene E."/>
            <person name="Kasetiene N."/>
            <person name="Grineviciene A."/>
            <person name="Tamuleviciene E."/>
            <person name="Aksomaitiene J."/>
            <person name="Alter T."/>
            <person name="Malakauskas M."/>
        </authorList>
    </citation>
    <scope>NUCLEOTIDE SEQUENCE</scope>
    <source>
        <strain evidence="4">S41</strain>
    </source>
</reference>
<dbReference type="RefSeq" id="WP_301370708.1">
    <property type="nucleotide sequence ID" value="NZ_JAQJJF010000006.1"/>
</dbReference>
<proteinExistence type="predicted"/>
<keyword evidence="2" id="KW-0472">Membrane</keyword>
<keyword evidence="1" id="KW-0597">Phosphoprotein</keyword>
<dbReference type="SUPFAM" id="SSF52172">
    <property type="entry name" value="CheY-like"/>
    <property type="match status" value="1"/>
</dbReference>
<dbReference type="PROSITE" id="PS50110">
    <property type="entry name" value="RESPONSE_REGULATORY"/>
    <property type="match status" value="1"/>
</dbReference>
<dbReference type="InterPro" id="IPR001789">
    <property type="entry name" value="Sig_transdc_resp-reg_receiver"/>
</dbReference>
<dbReference type="EMBL" id="JAQJJG010000008">
    <property type="protein sequence ID" value="MDN5123865.1"/>
    <property type="molecule type" value="Genomic_DNA"/>
</dbReference>